<reference evidence="1" key="1">
    <citation type="journal article" date="2020" name="Stud. Mycol.">
        <title>101 Dothideomycetes genomes: a test case for predicting lifestyles and emergence of pathogens.</title>
        <authorList>
            <person name="Haridas S."/>
            <person name="Albert R."/>
            <person name="Binder M."/>
            <person name="Bloem J."/>
            <person name="Labutti K."/>
            <person name="Salamov A."/>
            <person name="Andreopoulos B."/>
            <person name="Baker S."/>
            <person name="Barry K."/>
            <person name="Bills G."/>
            <person name="Bluhm B."/>
            <person name="Cannon C."/>
            <person name="Castanera R."/>
            <person name="Culley D."/>
            <person name="Daum C."/>
            <person name="Ezra D."/>
            <person name="Gonzalez J."/>
            <person name="Henrissat B."/>
            <person name="Kuo A."/>
            <person name="Liang C."/>
            <person name="Lipzen A."/>
            <person name="Lutzoni F."/>
            <person name="Magnuson J."/>
            <person name="Mondo S."/>
            <person name="Nolan M."/>
            <person name="Ohm R."/>
            <person name="Pangilinan J."/>
            <person name="Park H.-J."/>
            <person name="Ramirez L."/>
            <person name="Alfaro M."/>
            <person name="Sun H."/>
            <person name="Tritt A."/>
            <person name="Yoshinaga Y."/>
            <person name="Zwiers L.-H."/>
            <person name="Turgeon B."/>
            <person name="Goodwin S."/>
            <person name="Spatafora J."/>
            <person name="Crous P."/>
            <person name="Grigoriev I."/>
        </authorList>
    </citation>
    <scope>NUCLEOTIDE SEQUENCE</scope>
    <source>
        <strain evidence="1">CBS 107.79</strain>
    </source>
</reference>
<gene>
    <name evidence="1" type="ORF">BU23DRAFT_541991</name>
</gene>
<dbReference type="EMBL" id="ML976726">
    <property type="protein sequence ID" value="KAF1967969.1"/>
    <property type="molecule type" value="Genomic_DNA"/>
</dbReference>
<proteinExistence type="predicted"/>
<organism evidence="1 2">
    <name type="scientific">Bimuria novae-zelandiae CBS 107.79</name>
    <dbReference type="NCBI Taxonomy" id="1447943"/>
    <lineage>
        <taxon>Eukaryota</taxon>
        <taxon>Fungi</taxon>
        <taxon>Dikarya</taxon>
        <taxon>Ascomycota</taxon>
        <taxon>Pezizomycotina</taxon>
        <taxon>Dothideomycetes</taxon>
        <taxon>Pleosporomycetidae</taxon>
        <taxon>Pleosporales</taxon>
        <taxon>Massarineae</taxon>
        <taxon>Didymosphaeriaceae</taxon>
        <taxon>Bimuria</taxon>
    </lineage>
</organism>
<accession>A0A6A5UVH3</accession>
<dbReference type="OrthoDB" id="3061561at2759"/>
<evidence type="ECO:0000313" key="1">
    <source>
        <dbReference type="EMBL" id="KAF1967969.1"/>
    </source>
</evidence>
<name>A0A6A5UVH3_9PLEO</name>
<dbReference type="PANTHER" id="PTHR35043:SF7">
    <property type="entry name" value="TRANSCRIPTION FACTOR DOMAIN-CONTAINING PROTEIN"/>
    <property type="match status" value="1"/>
</dbReference>
<protein>
    <submittedName>
        <fullName evidence="1">Uncharacterized protein</fullName>
    </submittedName>
</protein>
<sequence length="240" mass="26429">MAPTSSKVGWQSSPKTRGTTDLLFSCATTLFLCAWTAYHPNVPTGRGPWARVGHRLTWMAIAVIAPEVVLWCAWDYDVSEQQKARVLTKKRREPWTLEHTFFALTGGYALPSPIPSQPQVTQTSKGVLLFVRLDLFPPVSSCGISDKSKADGIAKTLVCLQADWFIVQIIARTVAKLPVTTLEIHVLVHVLCTFAICGVWFEKGYDVGEAILVENEEGRDLAAFFEMKGSGVSTSLVKCI</sequence>
<evidence type="ECO:0000313" key="2">
    <source>
        <dbReference type="Proteomes" id="UP000800036"/>
    </source>
</evidence>
<keyword evidence="2" id="KW-1185">Reference proteome</keyword>
<dbReference type="AlphaFoldDB" id="A0A6A5UVH3"/>
<dbReference type="PANTHER" id="PTHR35043">
    <property type="entry name" value="TRANSCRIPTION FACTOR DOMAIN-CONTAINING PROTEIN"/>
    <property type="match status" value="1"/>
</dbReference>
<dbReference type="Proteomes" id="UP000800036">
    <property type="component" value="Unassembled WGS sequence"/>
</dbReference>